<accession>A0A9X1S9X0</accession>
<dbReference type="Pfam" id="PF07553">
    <property type="entry name" value="Lipoprotein_Ltp"/>
    <property type="match status" value="2"/>
</dbReference>
<evidence type="ECO:0000256" key="5">
    <source>
        <dbReference type="ARBA" id="ARBA00023136"/>
    </source>
</evidence>
<dbReference type="Pfam" id="PF05154">
    <property type="entry name" value="TM2"/>
    <property type="match status" value="1"/>
</dbReference>
<evidence type="ECO:0000256" key="1">
    <source>
        <dbReference type="ARBA" id="ARBA00004141"/>
    </source>
</evidence>
<dbReference type="GO" id="GO:0016020">
    <property type="term" value="C:membrane"/>
    <property type="evidence" value="ECO:0007669"/>
    <property type="project" value="UniProtKB-SubCell"/>
</dbReference>
<dbReference type="PANTHER" id="PTHR21016:SF7">
    <property type="entry name" value="TM2 DOMAIN-CONTAINING PROTEIN 3"/>
    <property type="match status" value="1"/>
</dbReference>
<dbReference type="AlphaFoldDB" id="A0A9X1S9X0"/>
<gene>
    <name evidence="11" type="ORF">LJ755_12770</name>
    <name evidence="12" type="ORF">MUK71_01755</name>
</gene>
<dbReference type="RefSeq" id="WP_227929336.1">
    <property type="nucleotide sequence ID" value="NZ_CP094984.1"/>
</dbReference>
<evidence type="ECO:0000313" key="12">
    <source>
        <dbReference type="EMBL" id="UON92406.1"/>
    </source>
</evidence>
<evidence type="ECO:0000313" key="14">
    <source>
        <dbReference type="Proteomes" id="UP001155145"/>
    </source>
</evidence>
<feature type="transmembrane region" description="Helical" evidence="8">
    <location>
        <begin position="20"/>
        <end position="39"/>
    </location>
</feature>
<dbReference type="InterPro" id="IPR011434">
    <property type="entry name" value="Ltp-like_HTH"/>
</dbReference>
<keyword evidence="2 8" id="KW-0812">Transmembrane</keyword>
<dbReference type="PANTHER" id="PTHR21016">
    <property type="entry name" value="BETA-AMYLOID BINDING PROTEIN-RELATED"/>
    <property type="match status" value="1"/>
</dbReference>
<dbReference type="Proteomes" id="UP000829758">
    <property type="component" value="Chromosome"/>
</dbReference>
<evidence type="ECO:0000313" key="11">
    <source>
        <dbReference type="EMBL" id="MCC3273598.1"/>
    </source>
</evidence>
<name>A0A9X1S9X0_9MICC</name>
<evidence type="ECO:0000259" key="10">
    <source>
        <dbReference type="Pfam" id="PF07553"/>
    </source>
</evidence>
<evidence type="ECO:0000313" key="13">
    <source>
        <dbReference type="Proteomes" id="UP000829758"/>
    </source>
</evidence>
<evidence type="ECO:0000256" key="2">
    <source>
        <dbReference type="ARBA" id="ARBA00022692"/>
    </source>
</evidence>
<dbReference type="Gene3D" id="1.10.10.10">
    <property type="entry name" value="Winged helix-like DNA-binding domain superfamily/Winged helix DNA-binding domain"/>
    <property type="match status" value="2"/>
</dbReference>
<organism evidence="11 14">
    <name type="scientific">Arthrobacter zhangbolii</name>
    <dbReference type="NCBI Taxonomy" id="2886936"/>
    <lineage>
        <taxon>Bacteria</taxon>
        <taxon>Bacillati</taxon>
        <taxon>Actinomycetota</taxon>
        <taxon>Actinomycetes</taxon>
        <taxon>Micrococcales</taxon>
        <taxon>Micrococcaceae</taxon>
        <taxon>Arthrobacter</taxon>
    </lineage>
</organism>
<reference evidence="11" key="1">
    <citation type="submission" date="2021-10" db="EMBL/GenBank/DDBJ databases">
        <title>Novel species in genus Arthrobacter.</title>
        <authorList>
            <person name="Liu Y."/>
        </authorList>
    </citation>
    <scope>NUCLEOTIDE SEQUENCE</scope>
    <source>
        <strain evidence="11">Zg-Y462</strain>
        <strain evidence="13">zg-Y462</strain>
    </source>
</reference>
<comment type="subcellular location">
    <subcellularLocation>
        <location evidence="1">Membrane</location>
        <topology evidence="1">Multi-pass membrane protein</topology>
    </subcellularLocation>
</comment>
<evidence type="ECO:0000256" key="6">
    <source>
        <dbReference type="ARBA" id="ARBA00023180"/>
    </source>
</evidence>
<dbReference type="InterPro" id="IPR007829">
    <property type="entry name" value="TM2"/>
</dbReference>
<sequence>MSTTAATDYKSATITGKSFVVTWLLSLFLGGLGIDRFYLGKIGTGVLKLLTGGGFGIWALVDLIITLTGNQKDKHGRPLEGYKQNRKTAWIVTAIVWVLNVILSVVMVFTLTTVVVAAVEENEAAAETNNAMPTPTYSAPAQAAPPAPAAPAVPKSDDRAQALSSAQFFSDDMHMSKAAIYDQLGSEYGKYTPEAAQYAVDNITADYKTNALEYAKILQEELSLPTEELREQLASTSQYGAKFTPEEADYAIETLK</sequence>
<dbReference type="EMBL" id="JAJFZT010000008">
    <property type="protein sequence ID" value="MCC3273598.1"/>
    <property type="molecule type" value="Genomic_DNA"/>
</dbReference>
<dbReference type="EMBL" id="CP094984">
    <property type="protein sequence ID" value="UON92406.1"/>
    <property type="molecule type" value="Genomic_DNA"/>
</dbReference>
<feature type="domain" description="Putative host cell surface-exposed lipoprotein Ltp-like HTH region" evidence="10">
    <location>
        <begin position="206"/>
        <end position="255"/>
    </location>
</feature>
<keyword evidence="11" id="KW-0449">Lipoprotein</keyword>
<evidence type="ECO:0000256" key="4">
    <source>
        <dbReference type="ARBA" id="ARBA00022989"/>
    </source>
</evidence>
<dbReference type="InterPro" id="IPR036388">
    <property type="entry name" value="WH-like_DNA-bd_sf"/>
</dbReference>
<evidence type="ECO:0000259" key="9">
    <source>
        <dbReference type="Pfam" id="PF05154"/>
    </source>
</evidence>
<keyword evidence="13" id="KW-1185">Reference proteome</keyword>
<feature type="domain" description="TM2" evidence="9">
    <location>
        <begin position="16"/>
        <end position="64"/>
    </location>
</feature>
<feature type="transmembrane region" description="Helical" evidence="8">
    <location>
        <begin position="89"/>
        <end position="119"/>
    </location>
</feature>
<keyword evidence="4 8" id="KW-1133">Transmembrane helix</keyword>
<proteinExistence type="predicted"/>
<evidence type="ECO:0000256" key="8">
    <source>
        <dbReference type="SAM" id="Phobius"/>
    </source>
</evidence>
<keyword evidence="3" id="KW-0732">Signal</keyword>
<dbReference type="Proteomes" id="UP001155145">
    <property type="component" value="Unassembled WGS sequence"/>
</dbReference>
<protein>
    <submittedName>
        <fullName evidence="11">Ltp family lipoprotein</fullName>
    </submittedName>
</protein>
<dbReference type="InterPro" id="IPR050932">
    <property type="entry name" value="TM2D1-3-like"/>
</dbReference>
<feature type="region of interest" description="Disordered" evidence="7">
    <location>
        <begin position="127"/>
        <end position="155"/>
    </location>
</feature>
<feature type="transmembrane region" description="Helical" evidence="8">
    <location>
        <begin position="45"/>
        <end position="68"/>
    </location>
</feature>
<feature type="domain" description="Putative host cell surface-exposed lipoprotein Ltp-like HTH region" evidence="10">
    <location>
        <begin position="160"/>
        <end position="203"/>
    </location>
</feature>
<evidence type="ECO:0000256" key="7">
    <source>
        <dbReference type="SAM" id="MobiDB-lite"/>
    </source>
</evidence>
<keyword evidence="5 8" id="KW-0472">Membrane</keyword>
<evidence type="ECO:0000256" key="3">
    <source>
        <dbReference type="ARBA" id="ARBA00022729"/>
    </source>
</evidence>
<keyword evidence="6" id="KW-0325">Glycoprotein</keyword>